<sequence length="705" mass="78703">MEQLKYSKSTIFAMGYGKLMPNRRDTHVEVLPLTIIIILFFLFPSAHSIYFNFPKFEPNNPTEVNYSSGVSASGGVIDLTKDEGGYSQNLAIGRAIYKNRIQIWDSQTRNLTDFKAQFSFIIDGRSQSDPRDGFTFFLSPDVSTNTLPYSVSGRNLGIYSDSNASDPKNQLVAIEFDTYPNDWDPSLPHVGININSRVSKITCDLWINSTNKVSKGNASVSYFASTKNLSVFLSYDQNPGFGVVPDLHYTVDLREILPEWVYVGFSATSGGLEVELHQIRSWEFNSNLETSQTGNGEVNSSVPKKDDRKKTGLIAGMVVGGAVLCAGLGGLVLFGLKMKRNRSRKEERIRSRKEEGVAFEVEMNDEFERGTGPKRFSYSELVLATRDFSEDGKLGEGGSGGVYRGFLDEMNLDVAVKRVSRDSKQGKKEYVSEVKIISRLRHRNLVQLLGWCHERDELLLIYELMPNGSLDFHLFHEKKLLRWALRYKIATGLASALLYLHEEWEQCVVHRDIKSSNVMLDSNFNAKLGDFGLARLVDHEHGLQTTVIAGTRGYLAPECVTTGTTGKASKESDVYSFGVVALEIACGRRPVEPKAEAGKVMMVEWVWELYGKGLLLDAADEKLGKEFDVEQMEKLMILGLWCAHPDHNSRPSIRQVIGVLNLEAPLPSLPSKMPVPMYFAPPMYNIPPETVYSNPPSITSVGSGR</sequence>
<evidence type="ECO:0000256" key="5">
    <source>
        <dbReference type="ARBA" id="ARBA00022679"/>
    </source>
</evidence>
<evidence type="ECO:0000256" key="3">
    <source>
        <dbReference type="ARBA" id="ARBA00010217"/>
    </source>
</evidence>
<dbReference type="Gene3D" id="3.30.200.20">
    <property type="entry name" value="Phosphorylase Kinase, domain 1"/>
    <property type="match status" value="1"/>
</dbReference>
<evidence type="ECO:0000256" key="11">
    <source>
        <dbReference type="ARBA" id="ARBA00022840"/>
    </source>
</evidence>
<keyword evidence="4" id="KW-1003">Cell membrane</keyword>
<feature type="transmembrane region" description="Helical" evidence="17">
    <location>
        <begin position="30"/>
        <end position="51"/>
    </location>
</feature>
<dbReference type="AlphaFoldDB" id="A0A3S3Q169"/>
<evidence type="ECO:0000256" key="15">
    <source>
        <dbReference type="ARBA" id="ARBA00023180"/>
    </source>
</evidence>
<evidence type="ECO:0000256" key="17">
    <source>
        <dbReference type="SAM" id="Phobius"/>
    </source>
</evidence>
<dbReference type="PROSITE" id="PS50011">
    <property type="entry name" value="PROTEIN_KINASE_DOM"/>
    <property type="match status" value="1"/>
</dbReference>
<keyword evidence="9 16" id="KW-0547">Nucleotide-binding</keyword>
<evidence type="ECO:0000256" key="9">
    <source>
        <dbReference type="ARBA" id="ARBA00022741"/>
    </source>
</evidence>
<evidence type="ECO:0000256" key="13">
    <source>
        <dbReference type="ARBA" id="ARBA00023136"/>
    </source>
</evidence>
<keyword evidence="13 17" id="KW-0472">Membrane</keyword>
<dbReference type="PANTHER" id="PTHR27007">
    <property type="match status" value="1"/>
</dbReference>
<evidence type="ECO:0000259" key="18">
    <source>
        <dbReference type="PROSITE" id="PS50011"/>
    </source>
</evidence>
<evidence type="ECO:0000256" key="16">
    <source>
        <dbReference type="PROSITE-ProRule" id="PRU10141"/>
    </source>
</evidence>
<evidence type="ECO:0000256" key="6">
    <source>
        <dbReference type="ARBA" id="ARBA00022692"/>
    </source>
</evidence>
<comment type="similarity">
    <text evidence="2">In the N-terminal section; belongs to the leguminous lectin family.</text>
</comment>
<evidence type="ECO:0000256" key="1">
    <source>
        <dbReference type="ARBA" id="ARBA00004251"/>
    </source>
</evidence>
<dbReference type="FunFam" id="3.30.200.20:FF:000168">
    <property type="entry name" value="L-type lectin-domain containing receptor kinase IX.1"/>
    <property type="match status" value="1"/>
</dbReference>
<dbReference type="EMBL" id="QPKB01000002">
    <property type="protein sequence ID" value="RWR77346.1"/>
    <property type="molecule type" value="Genomic_DNA"/>
</dbReference>
<keyword evidence="8 19" id="KW-0430">Lectin</keyword>
<dbReference type="InterPro" id="IPR000985">
    <property type="entry name" value="Lectin_LegA_CS"/>
</dbReference>
<dbReference type="SMART" id="SM00220">
    <property type="entry name" value="S_TKc"/>
    <property type="match status" value="1"/>
</dbReference>
<protein>
    <submittedName>
        <fullName evidence="19">L-type lectin-domain-containing protein</fullName>
    </submittedName>
</protein>
<keyword evidence="14" id="KW-0675">Receptor</keyword>
<evidence type="ECO:0000256" key="10">
    <source>
        <dbReference type="ARBA" id="ARBA00022777"/>
    </source>
</evidence>
<dbReference type="GO" id="GO:0002229">
    <property type="term" value="P:defense response to oomycetes"/>
    <property type="evidence" value="ECO:0007669"/>
    <property type="project" value="UniProtKB-ARBA"/>
</dbReference>
<dbReference type="InterPro" id="IPR000719">
    <property type="entry name" value="Prot_kinase_dom"/>
</dbReference>
<dbReference type="PROSITE" id="PS00108">
    <property type="entry name" value="PROTEIN_KINASE_ST"/>
    <property type="match status" value="1"/>
</dbReference>
<evidence type="ECO:0000256" key="7">
    <source>
        <dbReference type="ARBA" id="ARBA00022729"/>
    </source>
</evidence>
<dbReference type="InterPro" id="IPR011009">
    <property type="entry name" value="Kinase-like_dom_sf"/>
</dbReference>
<evidence type="ECO:0000256" key="14">
    <source>
        <dbReference type="ARBA" id="ARBA00023170"/>
    </source>
</evidence>
<dbReference type="InterPro" id="IPR013320">
    <property type="entry name" value="ConA-like_dom_sf"/>
</dbReference>
<comment type="caution">
    <text evidence="19">The sequence shown here is derived from an EMBL/GenBank/DDBJ whole genome shotgun (WGS) entry which is preliminary data.</text>
</comment>
<dbReference type="PROSITE" id="PS00308">
    <property type="entry name" value="LECTIN_LEGUME_ALPHA"/>
    <property type="match status" value="1"/>
</dbReference>
<dbReference type="GO" id="GO:0005886">
    <property type="term" value="C:plasma membrane"/>
    <property type="evidence" value="ECO:0007669"/>
    <property type="project" value="UniProtKB-SubCell"/>
</dbReference>
<evidence type="ECO:0000313" key="20">
    <source>
        <dbReference type="Proteomes" id="UP000283530"/>
    </source>
</evidence>
<dbReference type="CDD" id="cd06899">
    <property type="entry name" value="lectin_legume_LecRK_Arcelin_ConA"/>
    <property type="match status" value="1"/>
</dbReference>
<feature type="transmembrane region" description="Helical" evidence="17">
    <location>
        <begin position="313"/>
        <end position="336"/>
    </location>
</feature>
<keyword evidence="12 17" id="KW-1133">Transmembrane helix</keyword>
<dbReference type="GO" id="GO:0030246">
    <property type="term" value="F:carbohydrate binding"/>
    <property type="evidence" value="ECO:0007669"/>
    <property type="project" value="UniProtKB-KW"/>
</dbReference>
<keyword evidence="20" id="KW-1185">Reference proteome</keyword>
<dbReference type="GO" id="GO:0004672">
    <property type="term" value="F:protein kinase activity"/>
    <property type="evidence" value="ECO:0007669"/>
    <property type="project" value="InterPro"/>
</dbReference>
<keyword evidence="11 16" id="KW-0067">ATP-binding</keyword>
<dbReference type="PROSITE" id="PS00107">
    <property type="entry name" value="PROTEIN_KINASE_ATP"/>
    <property type="match status" value="1"/>
</dbReference>
<comment type="similarity">
    <text evidence="3">In the C-terminal section; belongs to the protein kinase superfamily. Ser/Thr protein kinase family.</text>
</comment>
<dbReference type="SUPFAM" id="SSF49899">
    <property type="entry name" value="Concanavalin A-like lectins/glucanases"/>
    <property type="match status" value="1"/>
</dbReference>
<name>A0A3S3Q169_9MAGN</name>
<feature type="binding site" evidence="16">
    <location>
        <position position="417"/>
    </location>
    <ligand>
        <name>ATP</name>
        <dbReference type="ChEBI" id="CHEBI:30616"/>
    </ligand>
</feature>
<feature type="domain" description="Protein kinase" evidence="18">
    <location>
        <begin position="388"/>
        <end position="669"/>
    </location>
</feature>
<organism evidence="19 20">
    <name type="scientific">Cinnamomum micranthum f. kanehirae</name>
    <dbReference type="NCBI Taxonomy" id="337451"/>
    <lineage>
        <taxon>Eukaryota</taxon>
        <taxon>Viridiplantae</taxon>
        <taxon>Streptophyta</taxon>
        <taxon>Embryophyta</taxon>
        <taxon>Tracheophyta</taxon>
        <taxon>Spermatophyta</taxon>
        <taxon>Magnoliopsida</taxon>
        <taxon>Magnoliidae</taxon>
        <taxon>Laurales</taxon>
        <taxon>Lauraceae</taxon>
        <taxon>Cinnamomum</taxon>
    </lineage>
</organism>
<dbReference type="InterPro" id="IPR008271">
    <property type="entry name" value="Ser/Thr_kinase_AS"/>
</dbReference>
<dbReference type="InterPro" id="IPR001220">
    <property type="entry name" value="Legume_lectin_dom"/>
</dbReference>
<keyword evidence="15" id="KW-0325">Glycoprotein</keyword>
<evidence type="ECO:0000256" key="8">
    <source>
        <dbReference type="ARBA" id="ARBA00022734"/>
    </source>
</evidence>
<dbReference type="Gene3D" id="1.10.510.10">
    <property type="entry name" value="Transferase(Phosphotransferase) domain 1"/>
    <property type="match status" value="1"/>
</dbReference>
<dbReference type="Pfam" id="PF00139">
    <property type="entry name" value="Lectin_legB"/>
    <property type="match status" value="1"/>
</dbReference>
<evidence type="ECO:0000256" key="12">
    <source>
        <dbReference type="ARBA" id="ARBA00022989"/>
    </source>
</evidence>
<evidence type="ECO:0000256" key="2">
    <source>
        <dbReference type="ARBA" id="ARBA00008536"/>
    </source>
</evidence>
<comment type="subcellular location">
    <subcellularLocation>
        <location evidence="1">Cell membrane</location>
        <topology evidence="1">Single-pass type I membrane protein</topology>
    </subcellularLocation>
</comment>
<evidence type="ECO:0000313" key="19">
    <source>
        <dbReference type="EMBL" id="RWR77346.1"/>
    </source>
</evidence>
<proteinExistence type="inferred from homology"/>
<dbReference type="GO" id="GO:0005524">
    <property type="term" value="F:ATP binding"/>
    <property type="evidence" value="ECO:0007669"/>
    <property type="project" value="UniProtKB-UniRule"/>
</dbReference>
<gene>
    <name evidence="19" type="ORF">CKAN_00582700</name>
</gene>
<keyword evidence="6 17" id="KW-0812">Transmembrane</keyword>
<dbReference type="OrthoDB" id="842456at2759"/>
<evidence type="ECO:0000256" key="4">
    <source>
        <dbReference type="ARBA" id="ARBA00022475"/>
    </source>
</evidence>
<dbReference type="InterPro" id="IPR050528">
    <property type="entry name" value="L-type_Lectin-RKs"/>
</dbReference>
<accession>A0A3S3Q169</accession>
<dbReference type="InterPro" id="IPR017441">
    <property type="entry name" value="Protein_kinase_ATP_BS"/>
</dbReference>
<dbReference type="Gene3D" id="2.60.120.200">
    <property type="match status" value="1"/>
</dbReference>
<keyword evidence="5" id="KW-0808">Transferase</keyword>
<dbReference type="STRING" id="337451.A0A3S3Q169"/>
<keyword evidence="7" id="KW-0732">Signal</keyword>
<dbReference type="Proteomes" id="UP000283530">
    <property type="component" value="Unassembled WGS sequence"/>
</dbReference>
<dbReference type="Pfam" id="PF00069">
    <property type="entry name" value="Pkinase"/>
    <property type="match status" value="1"/>
</dbReference>
<keyword evidence="10" id="KW-0418">Kinase</keyword>
<reference evidence="19 20" key="1">
    <citation type="journal article" date="2019" name="Nat. Plants">
        <title>Stout camphor tree genome fills gaps in understanding of flowering plant genome evolution.</title>
        <authorList>
            <person name="Chaw S.M."/>
            <person name="Liu Y.C."/>
            <person name="Wu Y.W."/>
            <person name="Wang H.Y."/>
            <person name="Lin C.I."/>
            <person name="Wu C.S."/>
            <person name="Ke H.M."/>
            <person name="Chang L.Y."/>
            <person name="Hsu C.Y."/>
            <person name="Yang H.T."/>
            <person name="Sudianto E."/>
            <person name="Hsu M.H."/>
            <person name="Wu K.P."/>
            <person name="Wang L.N."/>
            <person name="Leebens-Mack J.H."/>
            <person name="Tsai I.J."/>
        </authorList>
    </citation>
    <scope>NUCLEOTIDE SEQUENCE [LARGE SCALE GENOMIC DNA]</scope>
    <source>
        <strain evidence="20">cv. Chaw 1501</strain>
        <tissue evidence="19">Young leaves</tissue>
    </source>
</reference>
<dbReference type="SUPFAM" id="SSF56112">
    <property type="entry name" value="Protein kinase-like (PK-like)"/>
    <property type="match status" value="1"/>
</dbReference>
<dbReference type="FunFam" id="1.10.510.10:FF:000240">
    <property type="entry name" value="Lectin-domain containing receptor kinase A4.3"/>
    <property type="match status" value="1"/>
</dbReference>